<dbReference type="Proteomes" id="UP001589854">
    <property type="component" value="Unassembled WGS sequence"/>
</dbReference>
<sequence>MKIKKSIVLGMVVFLLSGCSLLDGLNNSLDYANNTKDYVDNVTTFAEEIRSLSGEAVANEDSRIELENKLTEMKEEIQVFNEQEPPAIAEGIHEQIVGYNQSLDEGITLYLDNIEKGQLEPQILEDSNILQTIDQISSIKEQLNQLGQ</sequence>
<keyword evidence="1" id="KW-0175">Coiled coil</keyword>
<dbReference type="RefSeq" id="WP_378937817.1">
    <property type="nucleotide sequence ID" value="NZ_JBHLVO010000028.1"/>
</dbReference>
<dbReference type="Pfam" id="PF19903">
    <property type="entry name" value="DUF6376"/>
    <property type="match status" value="1"/>
</dbReference>
<evidence type="ECO:0000313" key="3">
    <source>
        <dbReference type="EMBL" id="MFC0274000.1"/>
    </source>
</evidence>
<organism evidence="3 4">
    <name type="scientific">Metabacillus herbersteinensis</name>
    <dbReference type="NCBI Taxonomy" id="283816"/>
    <lineage>
        <taxon>Bacteria</taxon>
        <taxon>Bacillati</taxon>
        <taxon>Bacillota</taxon>
        <taxon>Bacilli</taxon>
        <taxon>Bacillales</taxon>
        <taxon>Bacillaceae</taxon>
        <taxon>Metabacillus</taxon>
    </lineage>
</organism>
<accession>A0ABV6GKE1</accession>
<evidence type="ECO:0000256" key="2">
    <source>
        <dbReference type="SAM" id="SignalP"/>
    </source>
</evidence>
<comment type="caution">
    <text evidence="3">The sequence shown here is derived from an EMBL/GenBank/DDBJ whole genome shotgun (WGS) entry which is preliminary data.</text>
</comment>
<dbReference type="PROSITE" id="PS51257">
    <property type="entry name" value="PROKAR_LIPOPROTEIN"/>
    <property type="match status" value="1"/>
</dbReference>
<dbReference type="EMBL" id="JBHLVO010000028">
    <property type="protein sequence ID" value="MFC0274000.1"/>
    <property type="molecule type" value="Genomic_DNA"/>
</dbReference>
<keyword evidence="2" id="KW-0732">Signal</keyword>
<gene>
    <name evidence="3" type="ORF">ACFFIX_21835</name>
</gene>
<evidence type="ECO:0000256" key="1">
    <source>
        <dbReference type="SAM" id="Coils"/>
    </source>
</evidence>
<reference evidence="3 4" key="1">
    <citation type="submission" date="2024-09" db="EMBL/GenBank/DDBJ databases">
        <authorList>
            <person name="Sun Q."/>
            <person name="Mori K."/>
        </authorList>
    </citation>
    <scope>NUCLEOTIDE SEQUENCE [LARGE SCALE GENOMIC DNA]</scope>
    <source>
        <strain evidence="3 4">CCM 7228</strain>
    </source>
</reference>
<feature type="signal peptide" evidence="2">
    <location>
        <begin position="1"/>
        <end position="22"/>
    </location>
</feature>
<name>A0ABV6GKE1_9BACI</name>
<keyword evidence="4" id="KW-1185">Reference proteome</keyword>
<feature type="chain" id="PRO_5047538311" evidence="2">
    <location>
        <begin position="23"/>
        <end position="148"/>
    </location>
</feature>
<evidence type="ECO:0000313" key="4">
    <source>
        <dbReference type="Proteomes" id="UP001589854"/>
    </source>
</evidence>
<dbReference type="InterPro" id="IPR045956">
    <property type="entry name" value="DUF6376"/>
</dbReference>
<protein>
    <submittedName>
        <fullName evidence="3">DUF6376 family protein</fullName>
    </submittedName>
</protein>
<proteinExistence type="predicted"/>
<feature type="coiled-coil region" evidence="1">
    <location>
        <begin position="56"/>
        <end position="83"/>
    </location>
</feature>